<accession>A0A4Z2J7X9</accession>
<comment type="caution">
    <text evidence="1">The sequence shown here is derived from an EMBL/GenBank/DDBJ whole genome shotgun (WGS) entry which is preliminary data.</text>
</comment>
<keyword evidence="2" id="KW-1185">Reference proteome</keyword>
<organism evidence="1 2">
    <name type="scientific">Liparis tanakae</name>
    <name type="common">Tanaka's snailfish</name>
    <dbReference type="NCBI Taxonomy" id="230148"/>
    <lineage>
        <taxon>Eukaryota</taxon>
        <taxon>Metazoa</taxon>
        <taxon>Chordata</taxon>
        <taxon>Craniata</taxon>
        <taxon>Vertebrata</taxon>
        <taxon>Euteleostomi</taxon>
        <taxon>Actinopterygii</taxon>
        <taxon>Neopterygii</taxon>
        <taxon>Teleostei</taxon>
        <taxon>Neoteleostei</taxon>
        <taxon>Acanthomorphata</taxon>
        <taxon>Eupercaria</taxon>
        <taxon>Perciformes</taxon>
        <taxon>Cottioidei</taxon>
        <taxon>Cottales</taxon>
        <taxon>Liparidae</taxon>
        <taxon>Liparis</taxon>
    </lineage>
</organism>
<dbReference type="AlphaFoldDB" id="A0A4Z2J7X9"/>
<proteinExistence type="predicted"/>
<protein>
    <submittedName>
        <fullName evidence="1">Uncharacterized protein</fullName>
    </submittedName>
</protein>
<dbReference type="EMBL" id="SRLO01000019">
    <property type="protein sequence ID" value="TNN85798.1"/>
    <property type="molecule type" value="Genomic_DNA"/>
</dbReference>
<evidence type="ECO:0000313" key="1">
    <source>
        <dbReference type="EMBL" id="TNN85798.1"/>
    </source>
</evidence>
<dbReference type="Proteomes" id="UP000314294">
    <property type="component" value="Unassembled WGS sequence"/>
</dbReference>
<evidence type="ECO:0000313" key="2">
    <source>
        <dbReference type="Proteomes" id="UP000314294"/>
    </source>
</evidence>
<sequence>MEQVRGWKLALPQLSPPQAFSMKVLQLRLHQASSSNQPAAAIPRSGFAPAFNLQSELPESTSSHPSRGCQLLFHTGITVLMGVSSVAGTVCRISSSQHVSQREHTENASEDTETYFIEWEQPEADCEAAAREKPACKKSTFLGNSSAPSCAHGEQQHQQHRRLQRFSDAIGEEHPSPTGCHGRLSLDISASDLCGQAFNIILFVSSHSLPYRFVVS</sequence>
<name>A0A4Z2J7X9_9TELE</name>
<gene>
    <name evidence="1" type="ORF">EYF80_004045</name>
</gene>
<reference evidence="1 2" key="1">
    <citation type="submission" date="2019-03" db="EMBL/GenBank/DDBJ databases">
        <title>First draft genome of Liparis tanakae, snailfish: a comprehensive survey of snailfish specific genes.</title>
        <authorList>
            <person name="Kim W."/>
            <person name="Song I."/>
            <person name="Jeong J.-H."/>
            <person name="Kim D."/>
            <person name="Kim S."/>
            <person name="Ryu S."/>
            <person name="Song J.Y."/>
            <person name="Lee S.K."/>
        </authorList>
    </citation>
    <scope>NUCLEOTIDE SEQUENCE [LARGE SCALE GENOMIC DNA]</scope>
    <source>
        <tissue evidence="1">Muscle</tissue>
    </source>
</reference>